<dbReference type="Proteomes" id="UP000326944">
    <property type="component" value="Chromosome"/>
</dbReference>
<proteinExistence type="predicted"/>
<dbReference type="GO" id="GO:0005886">
    <property type="term" value="C:plasma membrane"/>
    <property type="evidence" value="ECO:0007669"/>
    <property type="project" value="TreeGrafter"/>
</dbReference>
<dbReference type="InterPro" id="IPR050469">
    <property type="entry name" value="Diguanylate_Cyclase"/>
</dbReference>
<dbReference type="InterPro" id="IPR043128">
    <property type="entry name" value="Rev_trsase/Diguanyl_cyclase"/>
</dbReference>
<reference evidence="6 7" key="1">
    <citation type="submission" date="2019-09" db="EMBL/GenBank/DDBJ databases">
        <title>Sulfurimonas gotlandica sp. nov., a chemoautotrophic and psychrotolerant epsilonproteobacterium isolated from a pelagic redoxcline, and an emended description of the genus Sulfurimonas.</title>
        <authorList>
            <person name="Wang S."/>
            <person name="Jiang L."/>
            <person name="Shao S."/>
        </authorList>
    </citation>
    <scope>NUCLEOTIDE SEQUENCE [LARGE SCALE GENOMIC DNA]</scope>
    <source>
        <strain evidence="6 7">GYSZ_1</strain>
    </source>
</reference>
<dbReference type="Gene3D" id="3.30.70.270">
    <property type="match status" value="1"/>
</dbReference>
<keyword evidence="4" id="KW-1133">Transmembrane helix</keyword>
<dbReference type="KEGG" id="sulg:FJR48_08315"/>
<evidence type="ECO:0000313" key="6">
    <source>
        <dbReference type="EMBL" id="QFR49735.1"/>
    </source>
</evidence>
<dbReference type="EMBL" id="CP043617">
    <property type="protein sequence ID" value="QFR49735.1"/>
    <property type="molecule type" value="Genomic_DNA"/>
</dbReference>
<dbReference type="SUPFAM" id="SSF55073">
    <property type="entry name" value="Nucleotide cyclase"/>
    <property type="match status" value="1"/>
</dbReference>
<dbReference type="GO" id="GO:0052621">
    <property type="term" value="F:diguanylate cyclase activity"/>
    <property type="evidence" value="ECO:0007669"/>
    <property type="project" value="UniProtKB-EC"/>
</dbReference>
<dbReference type="EC" id="2.7.7.65" evidence="1"/>
<dbReference type="GO" id="GO:0043709">
    <property type="term" value="P:cell adhesion involved in single-species biofilm formation"/>
    <property type="evidence" value="ECO:0007669"/>
    <property type="project" value="TreeGrafter"/>
</dbReference>
<feature type="transmembrane region" description="Helical" evidence="4">
    <location>
        <begin position="13"/>
        <end position="35"/>
    </location>
</feature>
<dbReference type="FunFam" id="3.30.70.270:FF:000001">
    <property type="entry name" value="Diguanylate cyclase domain protein"/>
    <property type="match status" value="1"/>
</dbReference>
<keyword evidence="4" id="KW-0812">Transmembrane</keyword>
<accession>A0A5P8P235</accession>
<dbReference type="InterPro" id="IPR000160">
    <property type="entry name" value="GGDEF_dom"/>
</dbReference>
<comment type="catalytic activity">
    <reaction evidence="2">
        <text>2 GTP = 3',3'-c-di-GMP + 2 diphosphate</text>
        <dbReference type="Rhea" id="RHEA:24898"/>
        <dbReference type="ChEBI" id="CHEBI:33019"/>
        <dbReference type="ChEBI" id="CHEBI:37565"/>
        <dbReference type="ChEBI" id="CHEBI:58805"/>
        <dbReference type="EC" id="2.7.7.65"/>
    </reaction>
</comment>
<name>A0A5P8P235_9BACT</name>
<dbReference type="PANTHER" id="PTHR45138">
    <property type="entry name" value="REGULATORY COMPONENTS OF SENSORY TRANSDUCTION SYSTEM"/>
    <property type="match status" value="1"/>
</dbReference>
<organism evidence="6 7">
    <name type="scientific">Sulfurimonas lithotrophica</name>
    <dbReference type="NCBI Taxonomy" id="2590022"/>
    <lineage>
        <taxon>Bacteria</taxon>
        <taxon>Pseudomonadati</taxon>
        <taxon>Campylobacterota</taxon>
        <taxon>Epsilonproteobacteria</taxon>
        <taxon>Campylobacterales</taxon>
        <taxon>Sulfurimonadaceae</taxon>
        <taxon>Sulfurimonas</taxon>
    </lineage>
</organism>
<gene>
    <name evidence="6" type="ORF">FJR48_08315</name>
</gene>
<feature type="coiled-coil region" evidence="3">
    <location>
        <begin position="212"/>
        <end position="239"/>
    </location>
</feature>
<evidence type="ECO:0000256" key="1">
    <source>
        <dbReference type="ARBA" id="ARBA00012528"/>
    </source>
</evidence>
<keyword evidence="3" id="KW-0175">Coiled coil</keyword>
<feature type="domain" description="GGDEF" evidence="5">
    <location>
        <begin position="267"/>
        <end position="404"/>
    </location>
</feature>
<keyword evidence="4" id="KW-0472">Membrane</keyword>
<dbReference type="InterPro" id="IPR024478">
    <property type="entry name" value="HlyB_4HB_MCP"/>
</dbReference>
<dbReference type="NCBIfam" id="TIGR00254">
    <property type="entry name" value="GGDEF"/>
    <property type="match status" value="1"/>
</dbReference>
<dbReference type="CDD" id="cd01949">
    <property type="entry name" value="GGDEF"/>
    <property type="match status" value="1"/>
</dbReference>
<dbReference type="PROSITE" id="PS50887">
    <property type="entry name" value="GGDEF"/>
    <property type="match status" value="1"/>
</dbReference>
<evidence type="ECO:0000313" key="7">
    <source>
        <dbReference type="Proteomes" id="UP000326944"/>
    </source>
</evidence>
<feature type="transmembrane region" description="Helical" evidence="4">
    <location>
        <begin position="186"/>
        <end position="209"/>
    </location>
</feature>
<sequence length="407" mass="47579">MKFIEALKLRSKLLFLFILVTLGLIVIAIIGTININEMKKNIDSLYFGSLVPVTELNEIIQIYDGELPAVVFKAKSSEINSDEAYSKIKNSISKIENIWKSYESHFKRDEELQYVEYVSLEINNTNLYFQKLLKYAKDEKKFKKISITLLEKKIRHIHQTIKKLINYEIEIAQYERKNFLNTYDSIIREVGLVLLIVIFGILIISYYVFKSIQGDQTELEIAHKKLKRANKKLEDASYTDSLTNLHNRRYFNLIFEKEVLRAKRSKKYLTFMMLDIDYFKQYNDTYGHIEGDNALKKVAQKLDSIFQRPSDYVFRLGGEEFGVLMSDTDTQNSSEMAQKICDNIINLKIEHKGSQINDYLTMSVGVISCKVTQTFKEEQLISIADEMLYKAKKDGRNRFVIYDKECS</sequence>
<evidence type="ECO:0000259" key="5">
    <source>
        <dbReference type="PROSITE" id="PS50887"/>
    </source>
</evidence>
<dbReference type="RefSeq" id="WP_152307682.1">
    <property type="nucleotide sequence ID" value="NZ_CP043617.1"/>
</dbReference>
<keyword evidence="7" id="KW-1185">Reference proteome</keyword>
<dbReference type="GO" id="GO:1902201">
    <property type="term" value="P:negative regulation of bacterial-type flagellum-dependent cell motility"/>
    <property type="evidence" value="ECO:0007669"/>
    <property type="project" value="TreeGrafter"/>
</dbReference>
<dbReference type="PANTHER" id="PTHR45138:SF9">
    <property type="entry name" value="DIGUANYLATE CYCLASE DGCM-RELATED"/>
    <property type="match status" value="1"/>
</dbReference>
<dbReference type="AlphaFoldDB" id="A0A5P8P235"/>
<dbReference type="OrthoDB" id="9778432at2"/>
<evidence type="ECO:0000256" key="4">
    <source>
        <dbReference type="SAM" id="Phobius"/>
    </source>
</evidence>
<dbReference type="SMART" id="SM00267">
    <property type="entry name" value="GGDEF"/>
    <property type="match status" value="1"/>
</dbReference>
<dbReference type="InterPro" id="IPR029787">
    <property type="entry name" value="Nucleotide_cyclase"/>
</dbReference>
<protein>
    <recommendedName>
        <fullName evidence="1">diguanylate cyclase</fullName>
        <ecNumber evidence="1">2.7.7.65</ecNumber>
    </recommendedName>
</protein>
<dbReference type="Pfam" id="PF12729">
    <property type="entry name" value="4HB_MCP_1"/>
    <property type="match status" value="1"/>
</dbReference>
<evidence type="ECO:0000256" key="3">
    <source>
        <dbReference type="SAM" id="Coils"/>
    </source>
</evidence>
<evidence type="ECO:0000256" key="2">
    <source>
        <dbReference type="ARBA" id="ARBA00034247"/>
    </source>
</evidence>
<dbReference type="Pfam" id="PF00990">
    <property type="entry name" value="GGDEF"/>
    <property type="match status" value="1"/>
</dbReference>